<sequence>MTPPPPGTLQAPIDAVAAAQLPPGELPNPEYERLYHAYRDAYGSIDRLRRALDPPSRTLAGTDAWLGPEARAWGGRLEDNRRMLHQAADRILTDLHAALVATPRTIRRV</sequence>
<dbReference type="EMBL" id="JACJII010000001">
    <property type="protein sequence ID" value="MBA9006618.1"/>
    <property type="molecule type" value="Genomic_DNA"/>
</dbReference>
<proteinExistence type="predicted"/>
<dbReference type="AlphaFoldDB" id="A0A7W3N353"/>
<name>A0A7W3N353_9ACTN</name>
<dbReference type="Proteomes" id="UP000539313">
    <property type="component" value="Unassembled WGS sequence"/>
</dbReference>
<gene>
    <name evidence="1" type="ORF">HNR21_005500</name>
</gene>
<organism evidence="1 2">
    <name type="scientific">Thermomonospora cellulosilytica</name>
    <dbReference type="NCBI Taxonomy" id="1411118"/>
    <lineage>
        <taxon>Bacteria</taxon>
        <taxon>Bacillati</taxon>
        <taxon>Actinomycetota</taxon>
        <taxon>Actinomycetes</taxon>
        <taxon>Streptosporangiales</taxon>
        <taxon>Thermomonosporaceae</taxon>
        <taxon>Thermomonospora</taxon>
    </lineage>
</organism>
<evidence type="ECO:0000313" key="2">
    <source>
        <dbReference type="Proteomes" id="UP000539313"/>
    </source>
</evidence>
<evidence type="ECO:0000313" key="1">
    <source>
        <dbReference type="EMBL" id="MBA9006618.1"/>
    </source>
</evidence>
<reference evidence="1 2" key="1">
    <citation type="submission" date="2020-08" db="EMBL/GenBank/DDBJ databases">
        <title>Sequencing the genomes of 1000 actinobacteria strains.</title>
        <authorList>
            <person name="Klenk H.-P."/>
        </authorList>
    </citation>
    <scope>NUCLEOTIDE SEQUENCE [LARGE SCALE GENOMIC DNA]</scope>
    <source>
        <strain evidence="1 2">DSM 45823</strain>
    </source>
</reference>
<dbReference type="RefSeq" id="WP_119729701.1">
    <property type="nucleotide sequence ID" value="NZ_JACJII010000001.1"/>
</dbReference>
<accession>A0A7W3N353</accession>
<keyword evidence="2" id="KW-1185">Reference proteome</keyword>
<protein>
    <submittedName>
        <fullName evidence="1">Uncharacterized protein</fullName>
    </submittedName>
</protein>
<comment type="caution">
    <text evidence="1">The sequence shown here is derived from an EMBL/GenBank/DDBJ whole genome shotgun (WGS) entry which is preliminary data.</text>
</comment>